<dbReference type="SUPFAM" id="SSF47473">
    <property type="entry name" value="EF-hand"/>
    <property type="match status" value="1"/>
</dbReference>
<dbReference type="EMBL" id="CAJNNV010004923">
    <property type="protein sequence ID" value="CAE8591425.1"/>
    <property type="molecule type" value="Genomic_DNA"/>
</dbReference>
<dbReference type="AlphaFoldDB" id="A0A813DQB5"/>
<feature type="compositionally biased region" description="Low complexity" evidence="2">
    <location>
        <begin position="342"/>
        <end position="354"/>
    </location>
</feature>
<organism evidence="4 5">
    <name type="scientific">Polarella glacialis</name>
    <name type="common">Dinoflagellate</name>
    <dbReference type="NCBI Taxonomy" id="89957"/>
    <lineage>
        <taxon>Eukaryota</taxon>
        <taxon>Sar</taxon>
        <taxon>Alveolata</taxon>
        <taxon>Dinophyceae</taxon>
        <taxon>Suessiales</taxon>
        <taxon>Suessiaceae</taxon>
        <taxon>Polarella</taxon>
    </lineage>
</organism>
<keyword evidence="5" id="KW-1185">Reference proteome</keyword>
<dbReference type="InterPro" id="IPR011992">
    <property type="entry name" value="EF-hand-dom_pair"/>
</dbReference>
<keyword evidence="1" id="KW-0106">Calcium</keyword>
<dbReference type="Proteomes" id="UP000654075">
    <property type="component" value="Unassembled WGS sequence"/>
</dbReference>
<evidence type="ECO:0000256" key="1">
    <source>
        <dbReference type="ARBA" id="ARBA00022837"/>
    </source>
</evidence>
<name>A0A813DQB5_POLGL</name>
<dbReference type="PROSITE" id="PS50222">
    <property type="entry name" value="EF_HAND_2"/>
    <property type="match status" value="1"/>
</dbReference>
<evidence type="ECO:0000313" key="5">
    <source>
        <dbReference type="Proteomes" id="UP000654075"/>
    </source>
</evidence>
<dbReference type="PROSITE" id="PS00018">
    <property type="entry name" value="EF_HAND_1"/>
    <property type="match status" value="1"/>
</dbReference>
<gene>
    <name evidence="4" type="ORF">PGLA1383_LOCUS10096</name>
</gene>
<protein>
    <recommendedName>
        <fullName evidence="3">EF-hand domain-containing protein</fullName>
    </recommendedName>
</protein>
<evidence type="ECO:0000259" key="3">
    <source>
        <dbReference type="PROSITE" id="PS50222"/>
    </source>
</evidence>
<feature type="domain" description="EF-hand" evidence="3">
    <location>
        <begin position="127"/>
        <end position="162"/>
    </location>
</feature>
<feature type="region of interest" description="Disordered" evidence="2">
    <location>
        <begin position="312"/>
        <end position="366"/>
    </location>
</feature>
<proteinExistence type="predicted"/>
<comment type="caution">
    <text evidence="4">The sequence shown here is derived from an EMBL/GenBank/DDBJ whole genome shotgun (WGS) entry which is preliminary data.</text>
</comment>
<evidence type="ECO:0000313" key="4">
    <source>
        <dbReference type="EMBL" id="CAE8591425.1"/>
    </source>
</evidence>
<accession>A0A813DQB5</accession>
<dbReference type="InterPro" id="IPR018247">
    <property type="entry name" value="EF_Hand_1_Ca_BS"/>
</dbReference>
<reference evidence="4" key="1">
    <citation type="submission" date="2021-02" db="EMBL/GenBank/DDBJ databases">
        <authorList>
            <person name="Dougan E. K."/>
            <person name="Rhodes N."/>
            <person name="Thang M."/>
            <person name="Chan C."/>
        </authorList>
    </citation>
    <scope>NUCLEOTIDE SEQUENCE</scope>
</reference>
<evidence type="ECO:0000256" key="2">
    <source>
        <dbReference type="SAM" id="MobiDB-lite"/>
    </source>
</evidence>
<feature type="non-terminal residue" evidence="4">
    <location>
        <position position="1"/>
    </location>
</feature>
<dbReference type="InterPro" id="IPR002048">
    <property type="entry name" value="EF_hand_dom"/>
</dbReference>
<feature type="region of interest" description="Disordered" evidence="2">
    <location>
        <begin position="227"/>
        <end position="256"/>
    </location>
</feature>
<sequence length="366" mass="38282">ADSAATAAADASAICRVREAQFSAAKQDSWWAALHADEAAAVAGAALFRGDSAVRRSERIGLGMRELRGAGRAVAARGLWGPVPRYFASAAGPTPPQARGGDAEGRKDHMMNKKDFELLIDELGMDWEQARIEKVFQTLDSNGDGIIQGGEWQTAVYSALIKAADVPSQGPVCTADLAEAQEADDTGYQGMLKDDMQTLMERMKGHLGAAIDAASSRSVAGHAVRGFEARPDAETGRPPWPRSGPGSAKKGDLGGPVCTADLAEAQEADDTGYQGMLKDDMQTLMERMKGHLGAAIDAASSRSVAGHAVRGFEARPDAETGRPPWPRSGPGSAKKGDLGGLTPSTTIATSNTTTYCGGPYSRGYSS</sequence>
<dbReference type="GO" id="GO:0005509">
    <property type="term" value="F:calcium ion binding"/>
    <property type="evidence" value="ECO:0007669"/>
    <property type="project" value="InterPro"/>
</dbReference>